<sequence>MCSTNLTHDFDACVATCGVCPALASALRTSMNLTTAQLLVTPARGPPACKDEHSGVCAALVADTDTASACAAAPSTVLGACKATCNACSAPASAADSGGGADGSGDGGRECFDTADMCGWWAAHEPRICERAAADMQRWWWVAAVCRRTCGLCGGGGGGDSGGAGASAANAAALRKAASYGVQVGEDVDGTPRVAAYEALPADADSCKDKEAKCAEWVAAGECQKNSGFMAASCAAACGTCPVALNLPRPLAKVRLNNGVLMPTVGYGCAGLGESAGDTVQWALEAGYRHLDSAQAREWYREDLVGRALNRFLQQQQQQSTAANASAGGVGAGVKAVRREDIFITSKLHPRHLGYEVTLRQFNETLKDLRSDYVDLFLLHYPECWGDLCGGVKPAGTFQDSWRALEAVYEAGLARAIGISNFAPHQVTQLLAKARVRPAVLQVHVGPLDHADALQSLCRAQGITLTAYSTLGTQYGGAQNPVLTSPVLAAIGRELGEATTAGQASGVGSDAAGGGGGRGGGGGGGAGVAGAGSQGGSSGEGRGGAGLGEGGGGGVARGVAQVALRWALQQGLVVLPRSSNRGRIAQNLQLYDWSLTPAQMRRIEAL</sequence>
<name>A0A835WD77_9CHLO</name>
<dbReference type="AlphaFoldDB" id="A0A835WD77"/>
<reference evidence="3" key="1">
    <citation type="journal article" date="2020" name="bioRxiv">
        <title>Comparative genomics of Chlamydomonas.</title>
        <authorList>
            <person name="Craig R.J."/>
            <person name="Hasan A.R."/>
            <person name="Ness R.W."/>
            <person name="Keightley P.D."/>
        </authorList>
    </citation>
    <scope>NUCLEOTIDE SEQUENCE</scope>
    <source>
        <strain evidence="3">CCAP 11/173</strain>
    </source>
</reference>
<evidence type="ECO:0000259" key="2">
    <source>
        <dbReference type="PROSITE" id="PS51670"/>
    </source>
</evidence>
<dbReference type="InterPro" id="IPR036812">
    <property type="entry name" value="NAD(P)_OxRdtase_dom_sf"/>
</dbReference>
<organism evidence="3 4">
    <name type="scientific">Chlamydomonas schloesseri</name>
    <dbReference type="NCBI Taxonomy" id="2026947"/>
    <lineage>
        <taxon>Eukaryota</taxon>
        <taxon>Viridiplantae</taxon>
        <taxon>Chlorophyta</taxon>
        <taxon>core chlorophytes</taxon>
        <taxon>Chlorophyceae</taxon>
        <taxon>CS clade</taxon>
        <taxon>Chlamydomonadales</taxon>
        <taxon>Chlamydomonadaceae</taxon>
        <taxon>Chlamydomonas</taxon>
    </lineage>
</organism>
<comment type="caution">
    <text evidence="3">The sequence shown here is derived from an EMBL/GenBank/DDBJ whole genome shotgun (WGS) entry which is preliminary data.</text>
</comment>
<dbReference type="PROSITE" id="PS00063">
    <property type="entry name" value="ALDOKETO_REDUCTASE_3"/>
    <property type="match status" value="1"/>
</dbReference>
<dbReference type="EMBL" id="JAEHOD010000027">
    <property type="protein sequence ID" value="KAG2445247.1"/>
    <property type="molecule type" value="Genomic_DNA"/>
</dbReference>
<keyword evidence="4" id="KW-1185">Reference proteome</keyword>
<feature type="compositionally biased region" description="Low complexity" evidence="1">
    <location>
        <begin position="501"/>
        <end position="510"/>
    </location>
</feature>
<evidence type="ECO:0000313" key="4">
    <source>
        <dbReference type="Proteomes" id="UP000613740"/>
    </source>
</evidence>
<dbReference type="CDD" id="cd19071">
    <property type="entry name" value="AKR_AKR1-5-like"/>
    <property type="match status" value="1"/>
</dbReference>
<dbReference type="Proteomes" id="UP000613740">
    <property type="component" value="Unassembled WGS sequence"/>
</dbReference>
<feature type="compositionally biased region" description="Gly residues" evidence="1">
    <location>
        <begin position="511"/>
        <end position="550"/>
    </location>
</feature>
<dbReference type="PANTHER" id="PTHR43827:SF8">
    <property type="entry name" value="ALDO_KETO REDUCTASE FAMILY PROTEIN"/>
    <property type="match status" value="1"/>
</dbReference>
<gene>
    <name evidence="3" type="ORF">HYH02_008715</name>
</gene>
<dbReference type="PROSITE" id="PS51670">
    <property type="entry name" value="SHKT"/>
    <property type="match status" value="1"/>
</dbReference>
<feature type="region of interest" description="Disordered" evidence="1">
    <location>
        <begin position="501"/>
        <end position="550"/>
    </location>
</feature>
<proteinExistence type="predicted"/>
<dbReference type="PROSITE" id="PS00062">
    <property type="entry name" value="ALDOKETO_REDUCTASE_2"/>
    <property type="match status" value="1"/>
</dbReference>
<feature type="domain" description="ShKT" evidence="2">
    <location>
        <begin position="207"/>
        <end position="241"/>
    </location>
</feature>
<dbReference type="SMART" id="SM00254">
    <property type="entry name" value="ShKT"/>
    <property type="match status" value="3"/>
</dbReference>
<evidence type="ECO:0000313" key="3">
    <source>
        <dbReference type="EMBL" id="KAG2445247.1"/>
    </source>
</evidence>
<dbReference type="Pfam" id="PF01549">
    <property type="entry name" value="ShK"/>
    <property type="match status" value="1"/>
</dbReference>
<dbReference type="InterPro" id="IPR003582">
    <property type="entry name" value="ShKT_dom"/>
</dbReference>
<dbReference type="Pfam" id="PF00248">
    <property type="entry name" value="Aldo_ket_red"/>
    <property type="match status" value="2"/>
</dbReference>
<dbReference type="PRINTS" id="PR00069">
    <property type="entry name" value="ALDKETRDTASE"/>
</dbReference>
<dbReference type="InterPro" id="IPR018170">
    <property type="entry name" value="Aldo/ket_reductase_CS"/>
</dbReference>
<dbReference type="PANTHER" id="PTHR43827">
    <property type="entry name" value="2,5-DIKETO-D-GLUCONIC ACID REDUCTASE"/>
    <property type="match status" value="1"/>
</dbReference>
<dbReference type="InterPro" id="IPR020471">
    <property type="entry name" value="AKR"/>
</dbReference>
<dbReference type="Gene3D" id="3.20.20.100">
    <property type="entry name" value="NADP-dependent oxidoreductase domain"/>
    <property type="match status" value="1"/>
</dbReference>
<accession>A0A835WD77</accession>
<dbReference type="GO" id="GO:0016491">
    <property type="term" value="F:oxidoreductase activity"/>
    <property type="evidence" value="ECO:0007669"/>
    <property type="project" value="InterPro"/>
</dbReference>
<evidence type="ECO:0000256" key="1">
    <source>
        <dbReference type="SAM" id="MobiDB-lite"/>
    </source>
</evidence>
<dbReference type="InterPro" id="IPR023210">
    <property type="entry name" value="NADP_OxRdtase_dom"/>
</dbReference>
<dbReference type="OrthoDB" id="416253at2759"/>
<protein>
    <recommendedName>
        <fullName evidence="2">ShKT domain-containing protein</fullName>
    </recommendedName>
</protein>
<dbReference type="Gene3D" id="1.10.10.1940">
    <property type="match status" value="1"/>
</dbReference>
<dbReference type="SUPFAM" id="SSF51430">
    <property type="entry name" value="NAD(P)-linked oxidoreductase"/>
    <property type="match status" value="1"/>
</dbReference>